<evidence type="ECO:0000256" key="2">
    <source>
        <dbReference type="SAM" id="Phobius"/>
    </source>
</evidence>
<feature type="compositionally biased region" description="Basic and acidic residues" evidence="1">
    <location>
        <begin position="94"/>
        <end position="112"/>
    </location>
</feature>
<proteinExistence type="predicted"/>
<organism evidence="3 4">
    <name type="scientific">Paenibacillus glycanilyticus</name>
    <dbReference type="NCBI Taxonomy" id="126569"/>
    <lineage>
        <taxon>Bacteria</taxon>
        <taxon>Bacillati</taxon>
        <taxon>Bacillota</taxon>
        <taxon>Bacilli</taxon>
        <taxon>Bacillales</taxon>
        <taxon>Paenibacillaceae</taxon>
        <taxon>Paenibacillus</taxon>
    </lineage>
</organism>
<dbReference type="Proteomes" id="UP001285921">
    <property type="component" value="Unassembled WGS sequence"/>
</dbReference>
<evidence type="ECO:0000313" key="3">
    <source>
        <dbReference type="EMBL" id="GMK48075.1"/>
    </source>
</evidence>
<dbReference type="Gene3D" id="3.30.1490.480">
    <property type="entry name" value="Endolytic murein transglycosylase"/>
    <property type="match status" value="1"/>
</dbReference>
<evidence type="ECO:0000313" key="4">
    <source>
        <dbReference type="Proteomes" id="UP001285921"/>
    </source>
</evidence>
<feature type="region of interest" description="Disordered" evidence="1">
    <location>
        <begin position="53"/>
        <end position="114"/>
    </location>
</feature>
<name>A0ABQ6NVJ3_9BACL</name>
<gene>
    <name evidence="3" type="ORF">PghCCS26_52050</name>
</gene>
<keyword evidence="2" id="KW-1133">Transmembrane helix</keyword>
<evidence type="ECO:0008006" key="5">
    <source>
        <dbReference type="Google" id="ProtNLM"/>
    </source>
</evidence>
<accession>A0ABQ6NVJ3</accession>
<dbReference type="RefSeq" id="WP_317981855.1">
    <property type="nucleotide sequence ID" value="NZ_BTCL01000025.1"/>
</dbReference>
<sequence>MFKNRSFVAGLGVGIIAGAILLQLMQIGDESQQKLSNGFNDGEPKLYTQAELDEKLAEERDKASRNAAETAKPAAEKPEESPAVKASEPPVESSKSDDKKEGSADKPTEAAVKRQVRITGGMNLTDTAKLLSEQKLISDKDAFIKTMKNKPVRAGYFIFEGNPTVADIIRILTSQPLTKSEFEQQMKG</sequence>
<dbReference type="EMBL" id="BTCL01000025">
    <property type="protein sequence ID" value="GMK48075.1"/>
    <property type="molecule type" value="Genomic_DNA"/>
</dbReference>
<keyword evidence="2" id="KW-0472">Membrane</keyword>
<evidence type="ECO:0000256" key="1">
    <source>
        <dbReference type="SAM" id="MobiDB-lite"/>
    </source>
</evidence>
<keyword evidence="4" id="KW-1185">Reference proteome</keyword>
<comment type="caution">
    <text evidence="3">The sequence shown here is derived from an EMBL/GenBank/DDBJ whole genome shotgun (WGS) entry which is preliminary data.</text>
</comment>
<reference evidence="3 4" key="1">
    <citation type="submission" date="2023-05" db="EMBL/GenBank/DDBJ databases">
        <title>Draft genome of Paenibacillus sp. CCS26.</title>
        <authorList>
            <person name="Akita H."/>
            <person name="Shinto Y."/>
            <person name="Kimura Z."/>
        </authorList>
    </citation>
    <scope>NUCLEOTIDE SEQUENCE [LARGE SCALE GENOMIC DNA]</scope>
    <source>
        <strain evidence="3 4">CCS26</strain>
    </source>
</reference>
<feature type="compositionally biased region" description="Basic and acidic residues" evidence="1">
    <location>
        <begin position="53"/>
        <end position="64"/>
    </location>
</feature>
<keyword evidence="2" id="KW-0812">Transmembrane</keyword>
<protein>
    <recommendedName>
        <fullName evidence="5">Aminodeoxychorismate lyase</fullName>
    </recommendedName>
</protein>
<feature type="transmembrane region" description="Helical" evidence="2">
    <location>
        <begin position="7"/>
        <end position="25"/>
    </location>
</feature>